<protein>
    <submittedName>
        <fullName evidence="3">Uncharacterized protein</fullName>
    </submittedName>
</protein>
<evidence type="ECO:0000313" key="4">
    <source>
        <dbReference type="Proteomes" id="UP000199503"/>
    </source>
</evidence>
<name>A0A1H9PKR8_9PSEU</name>
<dbReference type="OrthoDB" id="3385334at2"/>
<feature type="transmembrane region" description="Helical" evidence="2">
    <location>
        <begin position="52"/>
        <end position="71"/>
    </location>
</feature>
<dbReference type="STRING" id="65499.SAMN04488000_109156"/>
<accession>A0A1H9PKR8</accession>
<dbReference type="Proteomes" id="UP000199503">
    <property type="component" value="Unassembled WGS sequence"/>
</dbReference>
<dbReference type="EMBL" id="FOFV01000009">
    <property type="protein sequence ID" value="SER48727.1"/>
    <property type="molecule type" value="Genomic_DNA"/>
</dbReference>
<feature type="transmembrane region" description="Helical" evidence="2">
    <location>
        <begin position="12"/>
        <end position="32"/>
    </location>
</feature>
<reference evidence="4" key="1">
    <citation type="submission" date="2016-10" db="EMBL/GenBank/DDBJ databases">
        <authorList>
            <person name="Varghese N."/>
            <person name="Submissions S."/>
        </authorList>
    </citation>
    <scope>NUCLEOTIDE SEQUENCE [LARGE SCALE GENOMIC DNA]</scope>
    <source>
        <strain evidence="4">DSM 44437</strain>
    </source>
</reference>
<keyword evidence="2" id="KW-0812">Transmembrane</keyword>
<proteinExistence type="predicted"/>
<dbReference type="AlphaFoldDB" id="A0A1H9PKR8"/>
<keyword evidence="4" id="KW-1185">Reference proteome</keyword>
<evidence type="ECO:0000256" key="1">
    <source>
        <dbReference type="SAM" id="Coils"/>
    </source>
</evidence>
<evidence type="ECO:0000256" key="2">
    <source>
        <dbReference type="SAM" id="Phobius"/>
    </source>
</evidence>
<feature type="coiled-coil region" evidence="1">
    <location>
        <begin position="151"/>
        <end position="192"/>
    </location>
</feature>
<keyword evidence="2" id="KW-1133">Transmembrane helix</keyword>
<evidence type="ECO:0000313" key="3">
    <source>
        <dbReference type="EMBL" id="SER48727.1"/>
    </source>
</evidence>
<keyword evidence="1" id="KW-0175">Coiled coil</keyword>
<dbReference type="RefSeq" id="WP_143091672.1">
    <property type="nucleotide sequence ID" value="NZ_FOFV01000009.1"/>
</dbReference>
<feature type="transmembrane region" description="Helical" evidence="2">
    <location>
        <begin position="92"/>
        <end position="110"/>
    </location>
</feature>
<sequence length="327" mass="36597">MSRNKSGCGGCGLAIFAVFFLLPLAIVLIAPAMAARIHVDGVPEHQPFLREWLWGAAVSVPLSVLLVRFALKRDGRVRGAPPLKRWSGLLGRGLVLLAAVNVFAFLWKAPSAAGEYAVDDTLPFFGTAALVGVGVLVLMSLWDRRARRVTVQEVREAAVQADRALKRVRAENAKVRRQAEQVQARLVELQARTPARSDVEFHSLRVFHRESYQCADTAHDAYRSAQTSLHTMAFLVRRAHSAPLRLTVSRRARAEMREAAAHLARSHGELRTQVDHGLGMVRDLNANTSELKHQIRDNCGAQGRRWFEELEDRIEQAREERRASRTR</sequence>
<feature type="transmembrane region" description="Helical" evidence="2">
    <location>
        <begin position="122"/>
        <end position="142"/>
    </location>
</feature>
<keyword evidence="2" id="KW-0472">Membrane</keyword>
<organism evidence="3 4">
    <name type="scientific">Lentzea albida</name>
    <dbReference type="NCBI Taxonomy" id="65499"/>
    <lineage>
        <taxon>Bacteria</taxon>
        <taxon>Bacillati</taxon>
        <taxon>Actinomycetota</taxon>
        <taxon>Actinomycetes</taxon>
        <taxon>Pseudonocardiales</taxon>
        <taxon>Pseudonocardiaceae</taxon>
        <taxon>Lentzea</taxon>
    </lineage>
</organism>
<gene>
    <name evidence="3" type="ORF">SAMN04488000_109156</name>
</gene>